<feature type="signal peptide" evidence="1">
    <location>
        <begin position="1"/>
        <end position="22"/>
    </location>
</feature>
<dbReference type="EMBL" id="JAKKSL010000006">
    <property type="protein sequence ID" value="MCI2285864.1"/>
    <property type="molecule type" value="Genomic_DNA"/>
</dbReference>
<sequence length="210" mass="23290">MKKIYTLIPLIFTAFVSTSTLAATGICTLNLVKEDGNFAPSDYGPGGMVTYDVVMPFTDGYYPNWTTSRPKPRLPFSNCITYQGAPYTAKITSVTYNYTFQEAVLVADYEVMMGFFGAQPQNQFIYPKKRDGGYPRGSGIPVNGGGVYNGVNNQFLNTIDLELRSRVNNPAVNADCPSYYDRDECRTKNSRLTLFTVDIGGQAINKDTYC</sequence>
<reference evidence="2" key="1">
    <citation type="submission" date="2022-01" db="EMBL/GenBank/DDBJ databases">
        <title>Colwellia maritima, isolated from seawater.</title>
        <authorList>
            <person name="Kristyanto S."/>
            <person name="Jung J."/>
            <person name="Jeon C.O."/>
        </authorList>
    </citation>
    <scope>NUCLEOTIDE SEQUENCE</scope>
    <source>
        <strain evidence="2">MSW7</strain>
    </source>
</reference>
<accession>A0ABS9X6M0</accession>
<keyword evidence="1" id="KW-0732">Signal</keyword>
<organism evidence="2 3">
    <name type="scientific">Colwellia maritima</name>
    <dbReference type="NCBI Taxonomy" id="2912588"/>
    <lineage>
        <taxon>Bacteria</taxon>
        <taxon>Pseudomonadati</taxon>
        <taxon>Pseudomonadota</taxon>
        <taxon>Gammaproteobacteria</taxon>
        <taxon>Alteromonadales</taxon>
        <taxon>Colwelliaceae</taxon>
        <taxon>Colwellia</taxon>
    </lineage>
</organism>
<keyword evidence="3" id="KW-1185">Reference proteome</keyword>
<evidence type="ECO:0000256" key="1">
    <source>
        <dbReference type="SAM" id="SignalP"/>
    </source>
</evidence>
<dbReference type="Proteomes" id="UP001139646">
    <property type="component" value="Unassembled WGS sequence"/>
</dbReference>
<protein>
    <submittedName>
        <fullName evidence="2">Uncharacterized protein</fullName>
    </submittedName>
</protein>
<name>A0ABS9X6M0_9GAMM</name>
<evidence type="ECO:0000313" key="2">
    <source>
        <dbReference type="EMBL" id="MCI2285864.1"/>
    </source>
</evidence>
<gene>
    <name evidence="2" type="ORF">L3081_23855</name>
</gene>
<proteinExistence type="predicted"/>
<dbReference type="RefSeq" id="WP_242288819.1">
    <property type="nucleotide sequence ID" value="NZ_JAKKSL010000006.1"/>
</dbReference>
<feature type="chain" id="PRO_5046899726" evidence="1">
    <location>
        <begin position="23"/>
        <end position="210"/>
    </location>
</feature>
<evidence type="ECO:0000313" key="3">
    <source>
        <dbReference type="Proteomes" id="UP001139646"/>
    </source>
</evidence>
<comment type="caution">
    <text evidence="2">The sequence shown here is derived from an EMBL/GenBank/DDBJ whole genome shotgun (WGS) entry which is preliminary data.</text>
</comment>